<proteinExistence type="predicted"/>
<evidence type="ECO:0000256" key="1">
    <source>
        <dbReference type="ARBA" id="ARBA00023125"/>
    </source>
</evidence>
<evidence type="ECO:0000313" key="5">
    <source>
        <dbReference type="RefSeq" id="XP_072857274.1"/>
    </source>
</evidence>
<keyword evidence="2" id="KW-1185">Reference proteome</keyword>
<dbReference type="InterPro" id="IPR010998">
    <property type="entry name" value="Integrase_recombinase_N"/>
</dbReference>
<dbReference type="PANTHER" id="PTHR34605:SF3">
    <property type="entry name" value="P CELL-TYPE AGGLUTINATION PROTEIN MAP4-LIKE-RELATED"/>
    <property type="match status" value="1"/>
</dbReference>
<evidence type="ECO:0000313" key="4">
    <source>
        <dbReference type="RefSeq" id="XP_072857273.1"/>
    </source>
</evidence>
<dbReference type="SUPFAM" id="SSF47823">
    <property type="entry name" value="lambda integrase-like, N-terminal domain"/>
    <property type="match status" value="1"/>
</dbReference>
<sequence>MTASANHRILLEETFTSQAHSTFRQRLSGPWPLEALKFEMCAGHPKIWKTCNMSLKCFIAFRQEEGLPSTWPLPANQIQRFILSMDVQGLPPSVIQMYVAALSSMSRLLDFPDPLQDFSTWCMMENLQQQTGLPTPLTMEVLGGLVGSLEEVCSNLYECLLFRAAFVLSFFLALQPEEVAVESCASPHPDLLYMSDCEIQQDSIGLRLCTSETGLERSMYRFARSPGDQLCPVAILHSYLAVRPHGEGPLFMYIDEHPLPREHFLIIFYSALRRLGLPWEQYNMHSFWFGSIVTVVKHRCPGTIIRRLTRWQRRGIRRRQDGQR</sequence>
<dbReference type="RefSeq" id="XP_072857273.1">
    <property type="nucleotide sequence ID" value="XM_073001172.1"/>
</dbReference>
<evidence type="ECO:0000313" key="3">
    <source>
        <dbReference type="RefSeq" id="XP_072857272.1"/>
    </source>
</evidence>
<dbReference type="Gene3D" id="1.10.443.10">
    <property type="entry name" value="Intergrase catalytic core"/>
    <property type="match status" value="1"/>
</dbReference>
<reference evidence="3 4" key="1">
    <citation type="submission" date="2025-05" db="UniProtKB">
        <authorList>
            <consortium name="RefSeq"/>
        </authorList>
    </citation>
    <scope>IDENTIFICATION</scope>
</reference>
<dbReference type="RefSeq" id="XP_072857272.1">
    <property type="nucleotide sequence ID" value="XM_073001171.1"/>
</dbReference>
<dbReference type="PANTHER" id="PTHR34605">
    <property type="entry name" value="PHAGE_INTEGRASE DOMAIN-CONTAINING PROTEIN"/>
    <property type="match status" value="1"/>
</dbReference>
<name>A0ABM5GHZ1_9SAUR</name>
<evidence type="ECO:0000313" key="2">
    <source>
        <dbReference type="Proteomes" id="UP001652642"/>
    </source>
</evidence>
<dbReference type="RefSeq" id="XP_072857274.1">
    <property type="nucleotide sequence ID" value="XM_073001173.1"/>
</dbReference>
<dbReference type="InterPro" id="IPR052925">
    <property type="entry name" value="Phage_Integrase-like_Recomb"/>
</dbReference>
<dbReference type="Gene3D" id="1.10.150.130">
    <property type="match status" value="1"/>
</dbReference>
<protein>
    <submittedName>
        <fullName evidence="3 4">Rho-related GTP-binding protein RhoH isoform X1</fullName>
    </submittedName>
</protein>
<evidence type="ECO:0000313" key="6">
    <source>
        <dbReference type="RefSeq" id="XP_072857275.1"/>
    </source>
</evidence>
<gene>
    <name evidence="3 4 5 6" type="primary">RHOH</name>
</gene>
<dbReference type="RefSeq" id="XP_072857275.1">
    <property type="nucleotide sequence ID" value="XM_073001174.1"/>
</dbReference>
<organism evidence="2 5">
    <name type="scientific">Pogona vitticeps</name>
    <name type="common">central bearded dragon</name>
    <dbReference type="NCBI Taxonomy" id="103695"/>
    <lineage>
        <taxon>Eukaryota</taxon>
        <taxon>Metazoa</taxon>
        <taxon>Chordata</taxon>
        <taxon>Craniata</taxon>
        <taxon>Vertebrata</taxon>
        <taxon>Euteleostomi</taxon>
        <taxon>Lepidosauria</taxon>
        <taxon>Squamata</taxon>
        <taxon>Bifurcata</taxon>
        <taxon>Unidentata</taxon>
        <taxon>Episquamata</taxon>
        <taxon>Toxicofera</taxon>
        <taxon>Iguania</taxon>
        <taxon>Acrodonta</taxon>
        <taxon>Agamidae</taxon>
        <taxon>Amphibolurinae</taxon>
        <taxon>Pogona</taxon>
    </lineage>
</organism>
<dbReference type="Proteomes" id="UP001652642">
    <property type="component" value="Chromosome 5"/>
</dbReference>
<keyword evidence="1" id="KW-0238">DNA-binding</keyword>
<dbReference type="InterPro" id="IPR013762">
    <property type="entry name" value="Integrase-like_cat_sf"/>
</dbReference>
<dbReference type="GeneID" id="110075225"/>
<accession>A0ABM5GHZ1</accession>